<feature type="compositionally biased region" description="Polar residues" evidence="1">
    <location>
        <begin position="203"/>
        <end position="242"/>
    </location>
</feature>
<feature type="compositionally biased region" description="Basic and acidic residues" evidence="1">
    <location>
        <begin position="733"/>
        <end position="749"/>
    </location>
</feature>
<feature type="region of interest" description="Disordered" evidence="1">
    <location>
        <begin position="672"/>
        <end position="749"/>
    </location>
</feature>
<feature type="region of interest" description="Disordered" evidence="1">
    <location>
        <begin position="479"/>
        <end position="540"/>
    </location>
</feature>
<protein>
    <submittedName>
        <fullName evidence="2">Uncharacterized protein</fullName>
    </submittedName>
</protein>
<feature type="compositionally biased region" description="Polar residues" evidence="1">
    <location>
        <begin position="527"/>
        <end position="540"/>
    </location>
</feature>
<feature type="compositionally biased region" description="Basic and acidic residues" evidence="1">
    <location>
        <begin position="479"/>
        <end position="490"/>
    </location>
</feature>
<feature type="region of interest" description="Disordered" evidence="1">
    <location>
        <begin position="138"/>
        <end position="159"/>
    </location>
</feature>
<dbReference type="AlphaFoldDB" id="B8LP77"/>
<sequence length="749" mass="82879">MVPTRSTVHEHVNRELMTDINMDSELTPIDKGEHPSYNVAENKSETSILWKPTKLFMIPEIISEKDSLCLACNPVRDNDPQVLVNGADKMYLDEDRNVQVNEQGSLLRKQNDKIVKELPGMKMGCKDGHLKATEEVPAKKKTEMAARSGKSTKSTPLAEAQLQAQQLRSFEAGLQKTKKEKEEENRKRIEDLKTQRQRIAGKTASSVNKLATNSHLSRQQQLKPTPTSELSLSFQKSRTSPGLSRAHSHPGLVKKDSNEAINRLNSDKQISNHLRDTVIQPISAQSGLKREDASASRQTRLVSPAKHTAVNVKKSSKQITSSKTEIGGNVKDNGKSSISSKSVTKVFNKKEMDSNGSNILNKENGSISNVKKNSNQNLVLQMGKQGDRLKTNAMVSQSTANDLDNLNSKKNQSLVAKKIALPVSKLNGRSLKVPLDFKGSQKNHPDSAAMQALCNGEESNLESSAVNTKSEEHTDVYATEKHINDSKSENEETIQPLKSDYWKTVEDKEQGEESNLDYSSGKRGEDSINSGDLATRDSTNSSSILKLDRVQQSRDYHATTVEGLVDEGFENVEVTEAASTPLIEVAMSDSPNSRQLDVQQDRRNSFQSSSFKFQRCDLEEPSEATVVHTSSLDDPASNSFEFRLKPENDIACEEICTPKLSSFEFGNPLAIVSDSPNASPQLQRVPELPPSASPATENGKLDSAHSRRKWGNSENTAKRLRRLLMFGRKSRNSRAEKDVDSSREGRVSV</sequence>
<feature type="compositionally biased region" description="Basic residues" evidence="1">
    <location>
        <begin position="718"/>
        <end position="732"/>
    </location>
</feature>
<evidence type="ECO:0000313" key="2">
    <source>
        <dbReference type="EMBL" id="ABR17457.1"/>
    </source>
</evidence>
<reference evidence="2" key="1">
    <citation type="submission" date="2007-06" db="EMBL/GenBank/DDBJ databases">
        <title>Full length cDNA sequences from Sitka Spruce (Picea sitchensis).</title>
        <authorList>
            <person name="Ralph S.G."/>
            <person name="Chun H.E."/>
            <person name="Liao N."/>
            <person name="Ali J."/>
            <person name="Reid K."/>
            <person name="Kolosova N."/>
            <person name="Cooper N."/>
            <person name="Cullis C."/>
            <person name="Jancsik S."/>
            <person name="Moore R."/>
            <person name="Mayo M."/>
            <person name="Wagner S."/>
            <person name="Holt R.A."/>
            <person name="Jones S.J.M."/>
            <person name="Marra M.A."/>
            <person name="Ritland C.E."/>
            <person name="Ritland K."/>
            <person name="Bohlmann J."/>
        </authorList>
    </citation>
    <scope>NUCLEOTIDE SEQUENCE</scope>
    <source>
        <tissue evidence="2">Green portion of the leader tissue</tissue>
    </source>
</reference>
<organism evidence="2">
    <name type="scientific">Picea sitchensis</name>
    <name type="common">Sitka spruce</name>
    <name type="synonym">Pinus sitchensis</name>
    <dbReference type="NCBI Taxonomy" id="3332"/>
    <lineage>
        <taxon>Eukaryota</taxon>
        <taxon>Viridiplantae</taxon>
        <taxon>Streptophyta</taxon>
        <taxon>Embryophyta</taxon>
        <taxon>Tracheophyta</taxon>
        <taxon>Spermatophyta</taxon>
        <taxon>Pinopsida</taxon>
        <taxon>Pinidae</taxon>
        <taxon>Conifers I</taxon>
        <taxon>Pinales</taxon>
        <taxon>Pinaceae</taxon>
        <taxon>Picea</taxon>
    </lineage>
</organism>
<feature type="region of interest" description="Disordered" evidence="1">
    <location>
        <begin position="319"/>
        <end position="338"/>
    </location>
</feature>
<accession>B8LP77</accession>
<dbReference type="EMBL" id="EF677647">
    <property type="protein sequence ID" value="ABR17457.1"/>
    <property type="molecule type" value="mRNA"/>
</dbReference>
<feature type="compositionally biased region" description="Basic and acidic residues" evidence="1">
    <location>
        <begin position="177"/>
        <end position="194"/>
    </location>
</feature>
<proteinExistence type="evidence at transcript level"/>
<feature type="region of interest" description="Disordered" evidence="1">
    <location>
        <begin position="174"/>
        <end position="260"/>
    </location>
</feature>
<evidence type="ECO:0000256" key="1">
    <source>
        <dbReference type="SAM" id="MobiDB-lite"/>
    </source>
</evidence>
<dbReference type="OMA" id="IEVAMSD"/>
<name>B8LP77_PICSI</name>